<evidence type="ECO:0000313" key="2">
    <source>
        <dbReference type="EMBL" id="QNR86747.1"/>
    </source>
</evidence>
<organism evidence="2 3">
    <name type="scientific">Pedobacter riviphilus</name>
    <dbReference type="NCBI Taxonomy" id="2766984"/>
    <lineage>
        <taxon>Bacteria</taxon>
        <taxon>Pseudomonadati</taxon>
        <taxon>Bacteroidota</taxon>
        <taxon>Sphingobacteriia</taxon>
        <taxon>Sphingobacteriales</taxon>
        <taxon>Sphingobacteriaceae</taxon>
        <taxon>Pedobacter</taxon>
    </lineage>
</organism>
<dbReference type="RefSeq" id="WP_190328826.1">
    <property type="nucleotide sequence ID" value="NZ_CP061171.1"/>
</dbReference>
<feature type="transmembrane region" description="Helical" evidence="1">
    <location>
        <begin position="20"/>
        <end position="39"/>
    </location>
</feature>
<accession>A0ABX6TN81</accession>
<keyword evidence="1" id="KW-0472">Membrane</keyword>
<evidence type="ECO:0008006" key="4">
    <source>
        <dbReference type="Google" id="ProtNLM"/>
    </source>
</evidence>
<dbReference type="Proteomes" id="UP000516439">
    <property type="component" value="Chromosome"/>
</dbReference>
<gene>
    <name evidence="2" type="ORF">H9N25_10360</name>
</gene>
<keyword evidence="1" id="KW-1133">Transmembrane helix</keyword>
<keyword evidence="3" id="KW-1185">Reference proteome</keyword>
<reference evidence="2 3" key="1">
    <citation type="submission" date="2020-09" db="EMBL/GenBank/DDBJ databases">
        <title>Pedobacter sp. SW-16 isolated from soil near Yeocheon.</title>
        <authorList>
            <person name="Im H.S."/>
            <person name="Joung Y."/>
            <person name="Lee S.-S."/>
        </authorList>
    </citation>
    <scope>NUCLEOTIDE SEQUENCE [LARGE SCALE GENOMIC DNA]</scope>
    <source>
        <strain evidence="2 3">SW-16</strain>
    </source>
</reference>
<protein>
    <recommendedName>
        <fullName evidence="4">Phage abortive infection protein</fullName>
    </recommendedName>
</protein>
<evidence type="ECO:0000313" key="3">
    <source>
        <dbReference type="Proteomes" id="UP000516439"/>
    </source>
</evidence>
<sequence>MDSSTFEIIKGQFVKIDTILTVIITISVFACGFLVNGLIKELTKYSERAFNRRLVKFNITAIISALEEQINGIKLFDNFLNIDSSEPKIVRHKSIPQLNAIVSIKYHELYKAYFVGPENIFFRADPIRIQCFSDFWSTMYHLEETHESFIGEAKEIIDNIQKHNGKRNQAAGKAIDSIEKFRITNHGVDTTADFATFYGLIQTAVIEWQQNENRVHPSVANELFNKVVAAIQQNTAVCLAHSNLIDVVGISSEANEAIYEYINQYNYIDATSASIKNKAKNYEAYVAKLKYFGKHLCKIKY</sequence>
<evidence type="ECO:0000256" key="1">
    <source>
        <dbReference type="SAM" id="Phobius"/>
    </source>
</evidence>
<proteinExistence type="predicted"/>
<dbReference type="EMBL" id="CP061171">
    <property type="protein sequence ID" value="QNR86747.1"/>
    <property type="molecule type" value="Genomic_DNA"/>
</dbReference>
<name>A0ABX6TN81_9SPHI</name>
<keyword evidence="1" id="KW-0812">Transmembrane</keyword>